<evidence type="ECO:0008006" key="3">
    <source>
        <dbReference type="Google" id="ProtNLM"/>
    </source>
</evidence>
<reference evidence="1" key="1">
    <citation type="submission" date="2017-05" db="EMBL/GenBank/DDBJ databases">
        <authorList>
            <person name="Imhoff J.F."/>
            <person name="Rahn T."/>
            <person name="Kuenzel S."/>
            <person name="Neulinger S.C."/>
        </authorList>
    </citation>
    <scope>NUCLEOTIDE SEQUENCE</scope>
    <source>
        <strain evidence="1">DSM 4395</strain>
    </source>
</reference>
<sequence>MLLVSALHADGLMGGGEPKYDERVSKALNELDINYHIDEDGDYRVTFKTGDDRSQLVFIFSTTETYRNLEIREITSAAYESETDTLPAHIALRLLKENSSIKMGAWQSSGKLAIFSAKISANADPESLKTAIAIVLKTADGMEGELNPDRDVF</sequence>
<name>A0AAJ0XFR0_HALSE</name>
<organism evidence="1 2">
    <name type="scientific">Halochromatium salexigens</name>
    <name type="common">Chromatium salexigens</name>
    <dbReference type="NCBI Taxonomy" id="49447"/>
    <lineage>
        <taxon>Bacteria</taxon>
        <taxon>Pseudomonadati</taxon>
        <taxon>Pseudomonadota</taxon>
        <taxon>Gammaproteobacteria</taxon>
        <taxon>Chromatiales</taxon>
        <taxon>Chromatiaceae</taxon>
        <taxon>Halochromatium</taxon>
    </lineage>
</organism>
<dbReference type="AlphaFoldDB" id="A0AAJ0XFR0"/>
<accession>A0AAJ0XFR0</accession>
<gene>
    <name evidence="1" type="ORF">CCR82_05370</name>
</gene>
<evidence type="ECO:0000313" key="2">
    <source>
        <dbReference type="Proteomes" id="UP001296967"/>
    </source>
</evidence>
<evidence type="ECO:0000313" key="1">
    <source>
        <dbReference type="EMBL" id="MBK5929970.1"/>
    </source>
</evidence>
<dbReference type="EMBL" id="NHSF01000034">
    <property type="protein sequence ID" value="MBK5929970.1"/>
    <property type="molecule type" value="Genomic_DNA"/>
</dbReference>
<proteinExistence type="predicted"/>
<comment type="caution">
    <text evidence="1">The sequence shown here is derived from an EMBL/GenBank/DDBJ whole genome shotgun (WGS) entry which is preliminary data.</text>
</comment>
<dbReference type="Proteomes" id="UP001296967">
    <property type="component" value="Unassembled WGS sequence"/>
</dbReference>
<keyword evidence="2" id="KW-1185">Reference proteome</keyword>
<protein>
    <recommendedName>
        <fullName evidence="3">YbjN domain-containing protein</fullName>
    </recommendedName>
</protein>
<reference evidence="1" key="2">
    <citation type="journal article" date="2020" name="Microorganisms">
        <title>Osmotic Adaptation and Compatible Solute Biosynthesis of Phototrophic Bacteria as Revealed from Genome Analyses.</title>
        <authorList>
            <person name="Imhoff J.F."/>
            <person name="Rahn T."/>
            <person name="Kunzel S."/>
            <person name="Keller A."/>
            <person name="Neulinger S.C."/>
        </authorList>
    </citation>
    <scope>NUCLEOTIDE SEQUENCE</scope>
    <source>
        <strain evidence="1">DSM 4395</strain>
    </source>
</reference>